<accession>A0A926I7N9</accession>
<dbReference type="AlphaFoldDB" id="A0A926I7N9"/>
<keyword evidence="2" id="KW-1185">Reference proteome</keyword>
<sequence>MDNNQFNAKKVEQLLGMASKKLGVSPNELKNRLQQGDVQHAVPQGKVDMNQFQSIIKDPEKVKQILNTPAAKKLLGQMTEEK</sequence>
<reference evidence="1" key="1">
    <citation type="submission" date="2020-08" db="EMBL/GenBank/DDBJ databases">
        <title>Genome public.</title>
        <authorList>
            <person name="Liu C."/>
            <person name="Sun Q."/>
        </authorList>
    </citation>
    <scope>NUCLEOTIDE SEQUENCE</scope>
    <source>
        <strain evidence="1">NSJ-54</strain>
    </source>
</reference>
<evidence type="ECO:0000313" key="2">
    <source>
        <dbReference type="Proteomes" id="UP000660861"/>
    </source>
</evidence>
<protein>
    <submittedName>
        <fullName evidence="1">Uncharacterized protein</fullName>
    </submittedName>
</protein>
<proteinExistence type="predicted"/>
<gene>
    <name evidence="1" type="ORF">H8709_10945</name>
</gene>
<dbReference type="RefSeq" id="WP_262398384.1">
    <property type="nucleotide sequence ID" value="NZ_JACRTC010000010.1"/>
</dbReference>
<organism evidence="1 2">
    <name type="scientific">Zongyangia hominis</name>
    <dbReference type="NCBI Taxonomy" id="2763677"/>
    <lineage>
        <taxon>Bacteria</taxon>
        <taxon>Bacillati</taxon>
        <taxon>Bacillota</taxon>
        <taxon>Clostridia</taxon>
        <taxon>Eubacteriales</taxon>
        <taxon>Oscillospiraceae</taxon>
        <taxon>Zongyangia</taxon>
    </lineage>
</organism>
<evidence type="ECO:0000313" key="1">
    <source>
        <dbReference type="EMBL" id="MBC8571334.1"/>
    </source>
</evidence>
<dbReference type="Proteomes" id="UP000660861">
    <property type="component" value="Unassembled WGS sequence"/>
</dbReference>
<dbReference type="EMBL" id="JACRTC010000010">
    <property type="protein sequence ID" value="MBC8571334.1"/>
    <property type="molecule type" value="Genomic_DNA"/>
</dbReference>
<name>A0A926I7N9_9FIRM</name>
<comment type="caution">
    <text evidence="1">The sequence shown here is derived from an EMBL/GenBank/DDBJ whole genome shotgun (WGS) entry which is preliminary data.</text>
</comment>